<dbReference type="AlphaFoldDB" id="A0A7Y9UHV5"/>
<evidence type="ECO:0000259" key="2">
    <source>
        <dbReference type="PROSITE" id="PS51740"/>
    </source>
</evidence>
<dbReference type="InterPro" id="IPR037914">
    <property type="entry name" value="SpoVT-AbrB_sf"/>
</dbReference>
<organism evidence="3 4">
    <name type="scientific">Sphaerotilus montanus</name>
    <dbReference type="NCBI Taxonomy" id="522889"/>
    <lineage>
        <taxon>Bacteria</taxon>
        <taxon>Pseudomonadati</taxon>
        <taxon>Pseudomonadota</taxon>
        <taxon>Betaproteobacteria</taxon>
        <taxon>Burkholderiales</taxon>
        <taxon>Sphaerotilaceae</taxon>
        <taxon>Sphaerotilus</taxon>
    </lineage>
</organism>
<sequence length="98" mass="10483">MHTASLSSKGQIVIPKALRNELNLLPGTRFALSVDAGRLVLEPLREPEFDLDAIHAAVDQLAGCLYRPDAVPTSAPEDEAAIVALLGSEDRRLGRGQP</sequence>
<accession>A0A7Y9UHV5</accession>
<dbReference type="InterPro" id="IPR007159">
    <property type="entry name" value="SpoVT-AbrB_dom"/>
</dbReference>
<reference evidence="3 4" key="1">
    <citation type="submission" date="2020-07" db="EMBL/GenBank/DDBJ databases">
        <title>Genomic Encyclopedia of Archaeal and Bacterial Type Strains, Phase II (KMG-II): from individual species to whole genera.</title>
        <authorList>
            <person name="Goeker M."/>
        </authorList>
    </citation>
    <scope>NUCLEOTIDE SEQUENCE [LARGE SCALE GENOMIC DNA]</scope>
    <source>
        <strain evidence="3 4">DSM 21226</strain>
    </source>
</reference>
<dbReference type="GO" id="GO:0003677">
    <property type="term" value="F:DNA binding"/>
    <property type="evidence" value="ECO:0007669"/>
    <property type="project" value="UniProtKB-UniRule"/>
</dbReference>
<dbReference type="SUPFAM" id="SSF89447">
    <property type="entry name" value="AbrB/MazE/MraZ-like"/>
    <property type="match status" value="1"/>
</dbReference>
<dbReference type="Pfam" id="PF04014">
    <property type="entry name" value="MazE_antitoxin"/>
    <property type="match status" value="1"/>
</dbReference>
<dbReference type="PROSITE" id="PS51740">
    <property type="entry name" value="SPOVT_ABRB"/>
    <property type="match status" value="1"/>
</dbReference>
<protein>
    <submittedName>
        <fullName evidence="3">AbrB family looped-hinge helix DNA binding protein</fullName>
    </submittedName>
</protein>
<dbReference type="RefSeq" id="WP_179631959.1">
    <property type="nucleotide sequence ID" value="NZ_JACCFH010000001.1"/>
</dbReference>
<evidence type="ECO:0000313" key="3">
    <source>
        <dbReference type="EMBL" id="NYG31050.1"/>
    </source>
</evidence>
<dbReference type="NCBIfam" id="TIGR01439">
    <property type="entry name" value="lp_hng_hel_AbrB"/>
    <property type="match status" value="1"/>
</dbReference>
<gene>
    <name evidence="3" type="ORF">BDD16_000036</name>
</gene>
<name>A0A7Y9UHV5_9BURK</name>
<dbReference type="Gene3D" id="2.10.260.10">
    <property type="match status" value="1"/>
</dbReference>
<keyword evidence="1" id="KW-0238">DNA-binding</keyword>
<evidence type="ECO:0000256" key="1">
    <source>
        <dbReference type="PROSITE-ProRule" id="PRU01076"/>
    </source>
</evidence>
<dbReference type="EMBL" id="JACCFH010000001">
    <property type="protein sequence ID" value="NYG31050.1"/>
    <property type="molecule type" value="Genomic_DNA"/>
</dbReference>
<proteinExistence type="predicted"/>
<comment type="caution">
    <text evidence="3">The sequence shown here is derived from an EMBL/GenBank/DDBJ whole genome shotgun (WGS) entry which is preliminary data.</text>
</comment>
<dbReference type="SMART" id="SM00966">
    <property type="entry name" value="SpoVT_AbrB"/>
    <property type="match status" value="1"/>
</dbReference>
<dbReference type="Proteomes" id="UP000518288">
    <property type="component" value="Unassembled WGS sequence"/>
</dbReference>
<evidence type="ECO:0000313" key="4">
    <source>
        <dbReference type="Proteomes" id="UP000518288"/>
    </source>
</evidence>
<feature type="domain" description="SpoVT-AbrB" evidence="2">
    <location>
        <begin position="1"/>
        <end position="46"/>
    </location>
</feature>
<keyword evidence="4" id="KW-1185">Reference proteome</keyword>